<dbReference type="Pfam" id="PF13354">
    <property type="entry name" value="Beta-lactamase2"/>
    <property type="match status" value="1"/>
</dbReference>
<evidence type="ECO:0000256" key="1">
    <source>
        <dbReference type="SAM" id="Phobius"/>
    </source>
</evidence>
<feature type="transmembrane region" description="Helical" evidence="1">
    <location>
        <begin position="21"/>
        <end position="39"/>
    </location>
</feature>
<dbReference type="GO" id="GO:0008800">
    <property type="term" value="F:beta-lactamase activity"/>
    <property type="evidence" value="ECO:0007669"/>
    <property type="project" value="InterPro"/>
</dbReference>
<sequence>MDKKPGDERMKQWLISYWQEICTFILTLLIGATLISLIHENRSLDKEVSIESSITVASTNEVSTSERVSYQQIETLVDESLNIPYNYTRMQADGVEAAALDELKDLPLETLIQEVLEELAIQEHNISLAYYNYLDGETYYINANTPRIAGSIYKFPLVAMYLEDIKLGKLTKESVIPETVPYQEQGMPPAQSGYGHNTLEELMNVSIQHSHNAAAWRLVFYRFDTWAAFQKALADFGNIDPLPANYQGDNYMTAYQTLSSLYRVANDPDTYESLIQDMLNAEEPRLLSAYLTEGMACKYGQVDQVVNDAGIYFLDNQPIYLLTVFTDNVPNAYRLLSVLNLRINEWIYVNHLSS</sequence>
<name>A0A347WHI7_9LACT</name>
<keyword evidence="1" id="KW-1133">Transmembrane helix</keyword>
<accession>A0A347WHI7</accession>
<feature type="domain" description="Beta-lactamase class A catalytic" evidence="2">
    <location>
        <begin position="130"/>
        <end position="326"/>
    </location>
</feature>
<evidence type="ECO:0000313" key="3">
    <source>
        <dbReference type="EMBL" id="AXY24544.1"/>
    </source>
</evidence>
<dbReference type="EMBL" id="CP023434">
    <property type="protein sequence ID" value="AXY24544.1"/>
    <property type="molecule type" value="Genomic_DNA"/>
</dbReference>
<dbReference type="SUPFAM" id="SSF56601">
    <property type="entry name" value="beta-lactamase/transpeptidase-like"/>
    <property type="match status" value="1"/>
</dbReference>
<evidence type="ECO:0000259" key="2">
    <source>
        <dbReference type="Pfam" id="PF13354"/>
    </source>
</evidence>
<dbReference type="OrthoDB" id="2134071at2"/>
<organism evidence="3 4">
    <name type="scientific">Suicoccus acidiformans</name>
    <dbReference type="NCBI Taxonomy" id="2036206"/>
    <lineage>
        <taxon>Bacteria</taxon>
        <taxon>Bacillati</taxon>
        <taxon>Bacillota</taxon>
        <taxon>Bacilli</taxon>
        <taxon>Lactobacillales</taxon>
        <taxon>Aerococcaceae</taxon>
        <taxon>Suicoccus</taxon>
    </lineage>
</organism>
<dbReference type="InterPro" id="IPR045155">
    <property type="entry name" value="Beta-lactam_cat"/>
</dbReference>
<dbReference type="Proteomes" id="UP000263232">
    <property type="component" value="Chromosome"/>
</dbReference>
<proteinExistence type="predicted"/>
<keyword evidence="4" id="KW-1185">Reference proteome</keyword>
<protein>
    <recommendedName>
        <fullName evidence="2">Beta-lactamase class A catalytic domain-containing protein</fullName>
    </recommendedName>
</protein>
<evidence type="ECO:0000313" key="4">
    <source>
        <dbReference type="Proteomes" id="UP000263232"/>
    </source>
</evidence>
<dbReference type="GO" id="GO:0030655">
    <property type="term" value="P:beta-lactam antibiotic catabolic process"/>
    <property type="evidence" value="ECO:0007669"/>
    <property type="project" value="InterPro"/>
</dbReference>
<dbReference type="Gene3D" id="3.40.710.10">
    <property type="entry name" value="DD-peptidase/beta-lactamase superfamily"/>
    <property type="match status" value="1"/>
</dbReference>
<gene>
    <name evidence="3" type="ORF">CL176_00045</name>
</gene>
<keyword evidence="1" id="KW-0472">Membrane</keyword>
<reference evidence="3 4" key="1">
    <citation type="submission" date="2017-09" db="EMBL/GenBank/DDBJ databases">
        <title>Complete genome sequence of Oxytococcus suis strain ZY16052.</title>
        <authorList>
            <person name="Li F."/>
        </authorList>
    </citation>
    <scope>NUCLEOTIDE SEQUENCE [LARGE SCALE GENOMIC DNA]</scope>
    <source>
        <strain evidence="3 4">ZY16052</strain>
    </source>
</reference>
<dbReference type="InterPro" id="IPR012338">
    <property type="entry name" value="Beta-lactam/transpept-like"/>
</dbReference>
<dbReference type="KEGG" id="abae:CL176_00045"/>
<keyword evidence="1" id="KW-0812">Transmembrane</keyword>
<dbReference type="AlphaFoldDB" id="A0A347WHI7"/>